<evidence type="ECO:0000313" key="2">
    <source>
        <dbReference type="EMBL" id="EKU93463.1"/>
    </source>
</evidence>
<dbReference type="Pfam" id="PF13302">
    <property type="entry name" value="Acetyltransf_3"/>
    <property type="match status" value="1"/>
</dbReference>
<dbReference type="CDD" id="cd04301">
    <property type="entry name" value="NAT_SF"/>
    <property type="match status" value="1"/>
</dbReference>
<keyword evidence="3" id="KW-1185">Reference proteome</keyword>
<dbReference type="STRING" id="883081.HMPREF9698_00995"/>
<dbReference type="InterPro" id="IPR016181">
    <property type="entry name" value="Acyl_CoA_acyltransferase"/>
</dbReference>
<dbReference type="SUPFAM" id="SSF55729">
    <property type="entry name" value="Acyl-CoA N-acyltransferases (Nat)"/>
    <property type="match status" value="1"/>
</dbReference>
<evidence type="ECO:0000259" key="1">
    <source>
        <dbReference type="PROSITE" id="PS51186"/>
    </source>
</evidence>
<dbReference type="PROSITE" id="PS51186">
    <property type="entry name" value="GNAT"/>
    <property type="match status" value="1"/>
</dbReference>
<gene>
    <name evidence="2" type="ORF">HMPREF9698_00995</name>
</gene>
<comment type="caution">
    <text evidence="2">The sequence shown here is derived from an EMBL/GenBank/DDBJ whole genome shotgun (WGS) entry which is preliminary data.</text>
</comment>
<dbReference type="eggNOG" id="COG1670">
    <property type="taxonomic scope" value="Bacteria"/>
</dbReference>
<organism evidence="2 3">
    <name type="scientific">Alloiococcus otitis ATCC 51267</name>
    <dbReference type="NCBI Taxonomy" id="883081"/>
    <lineage>
        <taxon>Bacteria</taxon>
        <taxon>Bacillati</taxon>
        <taxon>Bacillota</taxon>
        <taxon>Bacilli</taxon>
        <taxon>Lactobacillales</taxon>
        <taxon>Carnobacteriaceae</taxon>
        <taxon>Alloiococcus</taxon>
    </lineage>
</organism>
<dbReference type="AlphaFoldDB" id="K9E9V2"/>
<dbReference type="Gene3D" id="3.40.630.30">
    <property type="match status" value="1"/>
</dbReference>
<dbReference type="GO" id="GO:0016747">
    <property type="term" value="F:acyltransferase activity, transferring groups other than amino-acyl groups"/>
    <property type="evidence" value="ECO:0007669"/>
    <property type="project" value="InterPro"/>
</dbReference>
<proteinExistence type="predicted"/>
<dbReference type="PANTHER" id="PTHR43792:SF1">
    <property type="entry name" value="N-ACETYLTRANSFERASE DOMAIN-CONTAINING PROTEIN"/>
    <property type="match status" value="1"/>
</dbReference>
<reference evidence="2 3" key="1">
    <citation type="submission" date="2012-09" db="EMBL/GenBank/DDBJ databases">
        <title>The Genome Sequence of Alloiococcus otitis ATCC 51267.</title>
        <authorList>
            <consortium name="The Broad Institute Genome Sequencing Platform"/>
            <person name="Earl A."/>
            <person name="Ward D."/>
            <person name="Feldgarden M."/>
            <person name="Gevers D."/>
            <person name="Huys G."/>
            <person name="Walker B."/>
            <person name="Young S.K."/>
            <person name="Zeng Q."/>
            <person name="Gargeya S."/>
            <person name="Fitzgerald M."/>
            <person name="Haas B."/>
            <person name="Abouelleil A."/>
            <person name="Alvarado L."/>
            <person name="Arachchi H.M."/>
            <person name="Berlin A.M."/>
            <person name="Chapman S.B."/>
            <person name="Goldberg J."/>
            <person name="Griggs A."/>
            <person name="Gujja S."/>
            <person name="Hansen M."/>
            <person name="Howarth C."/>
            <person name="Imamovic A."/>
            <person name="Larimer J."/>
            <person name="McCowen C."/>
            <person name="Montmayeur A."/>
            <person name="Murphy C."/>
            <person name="Neiman D."/>
            <person name="Pearson M."/>
            <person name="Priest M."/>
            <person name="Roberts A."/>
            <person name="Saif S."/>
            <person name="Shea T."/>
            <person name="Sisk P."/>
            <person name="Sykes S."/>
            <person name="Wortman J."/>
            <person name="Nusbaum C."/>
            <person name="Birren B."/>
        </authorList>
    </citation>
    <scope>NUCLEOTIDE SEQUENCE [LARGE SCALE GENOMIC DNA]</scope>
    <source>
        <strain evidence="2 3">ATCC 51267</strain>
    </source>
</reference>
<dbReference type="HOGENOM" id="CLU_013985_3_6_9"/>
<evidence type="ECO:0000313" key="3">
    <source>
        <dbReference type="Proteomes" id="UP000009875"/>
    </source>
</evidence>
<dbReference type="InterPro" id="IPR051531">
    <property type="entry name" value="N-acetyltransferase"/>
</dbReference>
<dbReference type="Proteomes" id="UP000009875">
    <property type="component" value="Unassembled WGS sequence"/>
</dbReference>
<accession>K9E9V2</accession>
<dbReference type="PANTHER" id="PTHR43792">
    <property type="entry name" value="GNAT FAMILY, PUTATIVE (AFU_ORTHOLOGUE AFUA_3G00765)-RELATED-RELATED"/>
    <property type="match status" value="1"/>
</dbReference>
<name>K9E9V2_9LACT</name>
<sequence>MKLTTDRLTLRPFNQGDLADVFKFYSNDQVCQYLLEDPWQDQDREEKFQEKLNNHNLDKESALNLAVLLDNTVIGDISVWYTDMKDTVELGYVFNPSYSGQGYAREAVRAVIMELFSTFQVHRIQANLDARNTASANLCQKLGMRREPHFLQDFWNKGEWTDSYVYGMLESDL</sequence>
<dbReference type="EMBL" id="AGXA01000020">
    <property type="protein sequence ID" value="EKU93463.1"/>
    <property type="molecule type" value="Genomic_DNA"/>
</dbReference>
<protein>
    <recommendedName>
        <fullName evidence="1">N-acetyltransferase domain-containing protein</fullName>
    </recommendedName>
</protein>
<dbReference type="InterPro" id="IPR000182">
    <property type="entry name" value="GNAT_dom"/>
</dbReference>
<dbReference type="OrthoDB" id="275901at2"/>
<feature type="domain" description="N-acetyltransferase" evidence="1">
    <location>
        <begin position="8"/>
        <end position="171"/>
    </location>
</feature>
<dbReference type="RefSeq" id="WP_003777995.1">
    <property type="nucleotide sequence ID" value="NZ_JH992959.1"/>
</dbReference>
<dbReference type="PATRIC" id="fig|883081.3.peg.997"/>